<comment type="subunit">
    <text evidence="17">Heterodimer with SLC30A6/ZNT6; form a functional zinc ion transmembrane transporter.</text>
</comment>
<dbReference type="NCBIfam" id="TIGR01297">
    <property type="entry name" value="CDF"/>
    <property type="match status" value="1"/>
</dbReference>
<name>A0AAX7U1P4_ASTCA</name>
<comment type="catalytic activity">
    <reaction evidence="18">
        <text>Zn(2+)(in) + 2 H(+)(out) = Zn(2+)(out) + 2 H(+)(in)</text>
        <dbReference type="Rhea" id="RHEA:72627"/>
        <dbReference type="ChEBI" id="CHEBI:15378"/>
        <dbReference type="ChEBI" id="CHEBI:29105"/>
    </reaction>
</comment>
<dbReference type="InterPro" id="IPR027469">
    <property type="entry name" value="Cation_efflux_TMD_sf"/>
</dbReference>
<evidence type="ECO:0000313" key="22">
    <source>
        <dbReference type="Ensembl" id="ENSACLP00000059466.1"/>
    </source>
</evidence>
<feature type="transmembrane region" description="Helical" evidence="19">
    <location>
        <begin position="65"/>
        <end position="85"/>
    </location>
</feature>
<evidence type="ECO:0000256" key="8">
    <source>
        <dbReference type="ARBA" id="ARBA00022692"/>
    </source>
</evidence>
<feature type="transmembrane region" description="Helical" evidence="19">
    <location>
        <begin position="106"/>
        <end position="123"/>
    </location>
</feature>
<feature type="transmembrane region" description="Helical" evidence="19">
    <location>
        <begin position="629"/>
        <end position="651"/>
    </location>
</feature>
<gene>
    <name evidence="22" type="primary">SLC30A5</name>
</gene>
<feature type="transmembrane region" description="Helical" evidence="19">
    <location>
        <begin position="278"/>
        <end position="300"/>
    </location>
</feature>
<keyword evidence="15 19" id="KW-0472">Membrane</keyword>
<evidence type="ECO:0000256" key="16">
    <source>
        <dbReference type="ARBA" id="ARBA00023329"/>
    </source>
</evidence>
<evidence type="ECO:0000256" key="14">
    <source>
        <dbReference type="ARBA" id="ARBA00023065"/>
    </source>
</evidence>
<feature type="transmembrane region" description="Helical" evidence="19">
    <location>
        <begin position="197"/>
        <end position="224"/>
    </location>
</feature>
<dbReference type="Pfam" id="PF01545">
    <property type="entry name" value="Cation_efflux"/>
    <property type="match status" value="1"/>
</dbReference>
<keyword evidence="16" id="KW-0968">Cytoplasmic vesicle</keyword>
<keyword evidence="6 19" id="KW-0813">Transport</keyword>
<dbReference type="GO" id="GO:0006882">
    <property type="term" value="P:intracellular zinc ion homeostasis"/>
    <property type="evidence" value="ECO:0007669"/>
    <property type="project" value="InterPro"/>
</dbReference>
<feature type="transmembrane region" description="Helical" evidence="19">
    <location>
        <begin position="427"/>
        <end position="446"/>
    </location>
</feature>
<evidence type="ECO:0000256" key="13">
    <source>
        <dbReference type="ARBA" id="ARBA00023034"/>
    </source>
</evidence>
<evidence type="ECO:0000256" key="15">
    <source>
        <dbReference type="ARBA" id="ARBA00023136"/>
    </source>
</evidence>
<reference evidence="22 23" key="1">
    <citation type="submission" date="2018-05" db="EMBL/GenBank/DDBJ databases">
        <authorList>
            <person name="Datahose"/>
        </authorList>
    </citation>
    <scope>NUCLEOTIDE SEQUENCE</scope>
</reference>
<keyword evidence="14 19" id="KW-0406">Ion transport</keyword>
<evidence type="ECO:0000256" key="1">
    <source>
        <dbReference type="ARBA" id="ARBA00004166"/>
    </source>
</evidence>
<comment type="subcellular location">
    <subcellularLocation>
        <location evidence="3">Cytoplasmic vesicle</location>
        <location evidence="3">COPII-coated vesicle membrane</location>
        <topology evidence="3">Multi-pass membrane protein</topology>
    </subcellularLocation>
    <subcellularLocation>
        <location evidence="4">Cytoplasmic vesicle</location>
        <location evidence="4">Secretory vesicle membrane</location>
        <topology evidence="4">Multi-pass membrane protein</topology>
    </subcellularLocation>
    <subcellularLocation>
        <location evidence="2">Golgi apparatus</location>
        <location evidence="2">Golgi stack membrane</location>
        <topology evidence="2">Multi-pass membrane protein</topology>
    </subcellularLocation>
    <subcellularLocation>
        <location evidence="1 19">Golgi apparatus</location>
        <location evidence="1 19">trans-Golgi network membrane</location>
        <topology evidence="1 19">Multi-pass membrane protein</topology>
    </subcellularLocation>
</comment>
<keyword evidence="13 19" id="KW-0333">Golgi apparatus</keyword>
<dbReference type="GO" id="GO:0005385">
    <property type="term" value="F:zinc ion transmembrane transporter activity"/>
    <property type="evidence" value="ECO:0007669"/>
    <property type="project" value="UniProtKB-UniRule"/>
</dbReference>
<evidence type="ECO:0000256" key="9">
    <source>
        <dbReference type="ARBA" id="ARBA00022723"/>
    </source>
</evidence>
<keyword evidence="9" id="KW-0479">Metal-binding</keyword>
<evidence type="ECO:0000256" key="20">
    <source>
        <dbReference type="SAM" id="MobiDB-lite"/>
    </source>
</evidence>
<feature type="transmembrane region" description="Helical" evidence="19">
    <location>
        <begin position="40"/>
        <end position="59"/>
    </location>
</feature>
<evidence type="ECO:0000256" key="6">
    <source>
        <dbReference type="ARBA" id="ARBA00022448"/>
    </source>
</evidence>
<feature type="compositionally biased region" description="Basic residues" evidence="20">
    <location>
        <begin position="565"/>
        <end position="589"/>
    </location>
</feature>
<evidence type="ECO:0000256" key="2">
    <source>
        <dbReference type="ARBA" id="ARBA00004205"/>
    </source>
</evidence>
<reference evidence="23" key="2">
    <citation type="submission" date="2023-03" db="EMBL/GenBank/DDBJ databases">
        <authorList>
            <consortium name="Wellcome Sanger Institute Data Sharing"/>
        </authorList>
    </citation>
    <scope>NUCLEOTIDE SEQUENCE [LARGE SCALE GENOMIC DNA]</scope>
</reference>
<evidence type="ECO:0000256" key="5">
    <source>
        <dbReference type="ARBA" id="ARBA00008873"/>
    </source>
</evidence>
<dbReference type="Proteomes" id="UP000265100">
    <property type="component" value="Chromosome 7"/>
</dbReference>
<feature type="transmembrane region" description="Helical" evidence="19">
    <location>
        <begin position="350"/>
        <end position="370"/>
    </location>
</feature>
<organism evidence="22 23">
    <name type="scientific">Astatotilapia calliptera</name>
    <name type="common">Eastern happy</name>
    <name type="synonym">Chromis callipterus</name>
    <dbReference type="NCBI Taxonomy" id="8154"/>
    <lineage>
        <taxon>Eukaryota</taxon>
        <taxon>Metazoa</taxon>
        <taxon>Chordata</taxon>
        <taxon>Craniata</taxon>
        <taxon>Vertebrata</taxon>
        <taxon>Euteleostomi</taxon>
        <taxon>Actinopterygii</taxon>
        <taxon>Neopterygii</taxon>
        <taxon>Teleostei</taxon>
        <taxon>Neoteleostei</taxon>
        <taxon>Acanthomorphata</taxon>
        <taxon>Ovalentaria</taxon>
        <taxon>Cichlomorphae</taxon>
        <taxon>Cichliformes</taxon>
        <taxon>Cichlidae</taxon>
        <taxon>African cichlids</taxon>
        <taxon>Pseudocrenilabrinae</taxon>
        <taxon>Haplochromini</taxon>
        <taxon>Astatotilapia</taxon>
    </lineage>
</organism>
<evidence type="ECO:0000256" key="17">
    <source>
        <dbReference type="ARBA" id="ARBA00038531"/>
    </source>
</evidence>
<dbReference type="GO" id="GO:0046872">
    <property type="term" value="F:metal ion binding"/>
    <property type="evidence" value="ECO:0007669"/>
    <property type="project" value="UniProtKB-KW"/>
</dbReference>
<proteinExistence type="inferred from homology"/>
<dbReference type="AlphaFoldDB" id="A0AAX7U1P4"/>
<keyword evidence="12 19" id="KW-1133">Transmembrane helix</keyword>
<keyword evidence="7" id="KW-0050">Antiport</keyword>
<evidence type="ECO:0000256" key="10">
    <source>
        <dbReference type="ARBA" id="ARBA00022833"/>
    </source>
</evidence>
<dbReference type="GO" id="GO:0032580">
    <property type="term" value="C:Golgi cisterna membrane"/>
    <property type="evidence" value="ECO:0007669"/>
    <property type="project" value="UniProtKB-SubCell"/>
</dbReference>
<feature type="transmembrane region" description="Helical" evidence="19">
    <location>
        <begin position="245"/>
        <end position="266"/>
    </location>
</feature>
<dbReference type="SUPFAM" id="SSF161111">
    <property type="entry name" value="Cation efflux protein transmembrane domain-like"/>
    <property type="match status" value="1"/>
</dbReference>
<dbReference type="Gene3D" id="1.20.1510.10">
    <property type="entry name" value="Cation efflux protein transmembrane domain"/>
    <property type="match status" value="1"/>
</dbReference>
<feature type="transmembrane region" description="Helical" evidence="19">
    <location>
        <begin position="497"/>
        <end position="517"/>
    </location>
</feature>
<dbReference type="InterPro" id="IPR002524">
    <property type="entry name" value="Cation_efflux"/>
</dbReference>
<dbReference type="InterPro" id="IPR058533">
    <property type="entry name" value="Cation_efflux_TM"/>
</dbReference>
<keyword evidence="8 19" id="KW-0812">Transmembrane</keyword>
<evidence type="ECO:0000313" key="23">
    <source>
        <dbReference type="Proteomes" id="UP000265100"/>
    </source>
</evidence>
<reference evidence="22" key="3">
    <citation type="submission" date="2025-08" db="UniProtKB">
        <authorList>
            <consortium name="Ensembl"/>
        </authorList>
    </citation>
    <scope>IDENTIFICATION</scope>
</reference>
<dbReference type="GO" id="GO:0012507">
    <property type="term" value="C:ER to Golgi transport vesicle membrane"/>
    <property type="evidence" value="ECO:0007669"/>
    <property type="project" value="UniProtKB-SubCell"/>
</dbReference>
<dbReference type="Ensembl" id="ENSACLT00000053960.1">
    <property type="protein sequence ID" value="ENSACLP00000059466.1"/>
    <property type="gene ID" value="ENSACLG00000027606.2"/>
</dbReference>
<keyword evidence="11" id="KW-0864">Zinc transport</keyword>
<evidence type="ECO:0000256" key="19">
    <source>
        <dbReference type="RuleBase" id="RU369017"/>
    </source>
</evidence>
<keyword evidence="23" id="KW-1185">Reference proteome</keyword>
<dbReference type="InterPro" id="IPR045316">
    <property type="entry name" value="Msc2-like"/>
</dbReference>
<sequence length="775" mass="85136">MLNPQQTTAQYTPFITTNRKSSNSSLGNGRVLSLCRLTRYIVLLVISKVLKALGIFESYDILKVVHIVQFIFILKLGSAVFLLFFQKPFSSGKVISKRQWIKLLKHAVFSCVISLLGFFGLTLCGPLRTLLLFEHSDVVIIALLGVLFTNSGGGPSKTRGAAFFIIAVICLLLFDNDDLMAKMAEHPEGHHDSALTHFLYTVISFLGVADHKGGVVLLVASLCLKVGFHTASRKLSVEIGGAKRLYALDNLVSAMVLLPWVIVLSATTESKVESWSSLVLPFGMIIFSVTILEFYVEAICSTKMETPRCARYGALALFFSALLLANFWTHPLTDQLRSMSKPAHHGSTEHVLSGGVLVSAIFFIMSSNILSSPSKKGQKGTLVGYSPEGTPLYNFMGDALQHTSQSLPRFIKDSLKQILEEYDSRQIFYFLCLNLAFTFVELFYGVWTNSLGLISDGFHMLFDCSALVLGLFAALMTRWKATRIFSYGYGRVEILSGFINGLFLMVIAFFVFVESVTRLLDPPNINTDMLTPVSVGGLLVNLVGICAFSHAHSHGGKSCSSHEHGHSHHGHGQSHGGHGHGGHGGHGHSHGSGGMNANMRGVFLHVLADTLGSVGVIISTILIRQFGWLIADPICSLFIATLIFLSVIPLLKDACEVLLLRTPPEHEKDLNNALEKIEKIEGVLSYRDPHFWRHSANMIAGTIHLQVMSDVVEQRIIQQVTAILKEAGVNNLSVQVEKEAYFQHMSGLSTGFHEVLAMTQQMESMKYLNDGTCIM</sequence>
<evidence type="ECO:0000256" key="18">
    <source>
        <dbReference type="ARBA" id="ARBA00048349"/>
    </source>
</evidence>
<dbReference type="GO" id="GO:1904257">
    <property type="term" value="P:zinc ion import into Golgi lumen"/>
    <property type="evidence" value="ECO:0007669"/>
    <property type="project" value="TreeGrafter"/>
</dbReference>
<evidence type="ECO:0000259" key="21">
    <source>
        <dbReference type="Pfam" id="PF01545"/>
    </source>
</evidence>
<evidence type="ECO:0000256" key="4">
    <source>
        <dbReference type="ARBA" id="ARBA00004638"/>
    </source>
</evidence>
<feature type="transmembrane region" description="Helical" evidence="19">
    <location>
        <begin position="160"/>
        <end position="177"/>
    </location>
</feature>
<comment type="function">
    <text evidence="19">Functions as a zinc transporter.</text>
</comment>
<reference evidence="22" key="4">
    <citation type="submission" date="2025-09" db="UniProtKB">
        <authorList>
            <consortium name="Ensembl"/>
        </authorList>
    </citation>
    <scope>IDENTIFICATION</scope>
</reference>
<dbReference type="GO" id="GO:0015297">
    <property type="term" value="F:antiporter activity"/>
    <property type="evidence" value="ECO:0007669"/>
    <property type="project" value="UniProtKB-KW"/>
</dbReference>
<feature type="transmembrane region" description="Helical" evidence="19">
    <location>
        <begin position="529"/>
        <end position="548"/>
    </location>
</feature>
<keyword evidence="10" id="KW-0862">Zinc</keyword>
<protein>
    <recommendedName>
        <fullName evidence="19">Zinc transporter</fullName>
    </recommendedName>
</protein>
<dbReference type="PANTHER" id="PTHR45755">
    <property type="match status" value="1"/>
</dbReference>
<feature type="transmembrane region" description="Helical" evidence="19">
    <location>
        <begin position="458"/>
        <end position="476"/>
    </location>
</feature>
<dbReference type="PANTHER" id="PTHR45755:SF1">
    <property type="entry name" value="PROTON-COUPLED ZINC ANTIPORTER SLC30A5"/>
    <property type="match status" value="1"/>
</dbReference>
<accession>A0AAX7U1P4</accession>
<comment type="similarity">
    <text evidence="5 19">Belongs to the cation diffusion facilitator (CDF) transporter (TC 2.A.4) family. SLC30A subfamily.</text>
</comment>
<feature type="transmembrane region" description="Helical" evidence="19">
    <location>
        <begin position="312"/>
        <end position="330"/>
    </location>
</feature>
<feature type="domain" description="Cation efflux protein transmembrane" evidence="21">
    <location>
        <begin position="427"/>
        <end position="659"/>
    </location>
</feature>
<feature type="region of interest" description="Disordered" evidence="20">
    <location>
        <begin position="557"/>
        <end position="591"/>
    </location>
</feature>
<evidence type="ECO:0000256" key="11">
    <source>
        <dbReference type="ARBA" id="ARBA00022906"/>
    </source>
</evidence>
<evidence type="ECO:0000256" key="3">
    <source>
        <dbReference type="ARBA" id="ARBA00004557"/>
    </source>
</evidence>
<evidence type="ECO:0000256" key="12">
    <source>
        <dbReference type="ARBA" id="ARBA00022989"/>
    </source>
</evidence>
<evidence type="ECO:0000256" key="7">
    <source>
        <dbReference type="ARBA" id="ARBA00022449"/>
    </source>
</evidence>
<feature type="transmembrane region" description="Helical" evidence="19">
    <location>
        <begin position="602"/>
        <end position="623"/>
    </location>
</feature>
<dbReference type="GeneTree" id="ENSGT00940000155754"/>